<protein>
    <submittedName>
        <fullName evidence="1">Uncharacterized protein</fullName>
    </submittedName>
</protein>
<accession>A0ABR0HI51</accession>
<gene>
    <name evidence="1" type="ORF">QC763_0058510</name>
</gene>
<organism evidence="1 2">
    <name type="scientific">Podospora pseudopauciseta</name>
    <dbReference type="NCBI Taxonomy" id="2093780"/>
    <lineage>
        <taxon>Eukaryota</taxon>
        <taxon>Fungi</taxon>
        <taxon>Dikarya</taxon>
        <taxon>Ascomycota</taxon>
        <taxon>Pezizomycotina</taxon>
        <taxon>Sordariomycetes</taxon>
        <taxon>Sordariomycetidae</taxon>
        <taxon>Sordariales</taxon>
        <taxon>Podosporaceae</taxon>
        <taxon>Podospora</taxon>
    </lineage>
</organism>
<evidence type="ECO:0000313" key="1">
    <source>
        <dbReference type="EMBL" id="KAK4667552.1"/>
    </source>
</evidence>
<proteinExistence type="predicted"/>
<dbReference type="EMBL" id="JAFFHB010000004">
    <property type="protein sequence ID" value="KAK4667552.1"/>
    <property type="molecule type" value="Genomic_DNA"/>
</dbReference>
<dbReference type="Proteomes" id="UP001326199">
    <property type="component" value="Unassembled WGS sequence"/>
</dbReference>
<dbReference type="GeneID" id="87925889"/>
<keyword evidence="2" id="KW-1185">Reference proteome</keyword>
<comment type="caution">
    <text evidence="1">The sequence shown here is derived from an EMBL/GenBank/DDBJ whole genome shotgun (WGS) entry which is preliminary data.</text>
</comment>
<sequence>MGESRIQPFDTKKHTSLATKTFHDGYTGIQSVVAMVRFFQRGDDMEESKPFSFPFYYRQRVENGWFTELKAAIMVDRKKGREAMLEKDKTLGTLCTLIADVSKVPEAERVQKGGGREDVLYHGGSLRRYGRYDNIEVKCEYA</sequence>
<name>A0ABR0HI51_9PEZI</name>
<dbReference type="RefSeq" id="XP_062767518.1">
    <property type="nucleotide sequence ID" value="XM_062905820.1"/>
</dbReference>
<evidence type="ECO:0000313" key="2">
    <source>
        <dbReference type="Proteomes" id="UP001326199"/>
    </source>
</evidence>
<reference evidence="1 2" key="1">
    <citation type="journal article" date="2023" name="bioRxiv">
        <title>High-quality genome assemblies of four members of thePodospora anserinaspecies complex.</title>
        <authorList>
            <person name="Ament-Velasquez S.L."/>
            <person name="Vogan A.A."/>
            <person name="Wallerman O."/>
            <person name="Hartmann F."/>
            <person name="Gautier V."/>
            <person name="Silar P."/>
            <person name="Giraud T."/>
            <person name="Johannesson H."/>
        </authorList>
    </citation>
    <scope>NUCLEOTIDE SEQUENCE [LARGE SCALE GENOMIC DNA]</scope>
    <source>
        <strain evidence="1 2">CBS 411.78</strain>
    </source>
</reference>